<dbReference type="WBParaSite" id="TASK_0000206501-mRNA-1">
    <property type="protein sequence ID" value="TASK_0000206501-mRNA-1"/>
    <property type="gene ID" value="TASK_0000206501"/>
</dbReference>
<sequence length="179" mass="20807">MPLDPTNFILTVKAAVILTNLLIFTHYVRMRNHRYFDEWIGCVIYTLGDILDVVFGIIMIANHQDDTDKVQATFIYQYTINRSVMTLLSTMYQVFFKMSLIKFYYRVYLITVRHANLRDIVGYENRHRVFRIINTFSEYDRTKTLPTRSSTTRLTGATETSSFSALSDSTGSSYDGSSR</sequence>
<keyword evidence="1" id="KW-0472">Membrane</keyword>
<dbReference type="AlphaFoldDB" id="A0A0R3VXC1"/>
<protein>
    <submittedName>
        <fullName evidence="4">G_PROTEIN_RECEP_F1_2 domain-containing protein</fullName>
    </submittedName>
</protein>
<evidence type="ECO:0000256" key="1">
    <source>
        <dbReference type="SAM" id="Phobius"/>
    </source>
</evidence>
<evidence type="ECO:0000313" key="3">
    <source>
        <dbReference type="Proteomes" id="UP000282613"/>
    </source>
</evidence>
<keyword evidence="1" id="KW-0812">Transmembrane</keyword>
<evidence type="ECO:0000313" key="2">
    <source>
        <dbReference type="EMBL" id="VDK24258.1"/>
    </source>
</evidence>
<keyword evidence="1" id="KW-1133">Transmembrane helix</keyword>
<reference evidence="4" key="1">
    <citation type="submission" date="2017-02" db="UniProtKB">
        <authorList>
            <consortium name="WormBaseParasite"/>
        </authorList>
    </citation>
    <scope>IDENTIFICATION</scope>
</reference>
<feature type="transmembrane region" description="Helical" evidence="1">
    <location>
        <begin position="74"/>
        <end position="96"/>
    </location>
</feature>
<name>A0A0R3VXC1_TAEAS</name>
<keyword evidence="3" id="KW-1185">Reference proteome</keyword>
<evidence type="ECO:0000313" key="4">
    <source>
        <dbReference type="WBParaSite" id="TASK_0000206501-mRNA-1"/>
    </source>
</evidence>
<proteinExistence type="predicted"/>
<dbReference type="EMBL" id="UYRS01000947">
    <property type="protein sequence ID" value="VDK24258.1"/>
    <property type="molecule type" value="Genomic_DNA"/>
</dbReference>
<feature type="transmembrane region" description="Helical" evidence="1">
    <location>
        <begin position="6"/>
        <end position="27"/>
    </location>
</feature>
<feature type="transmembrane region" description="Helical" evidence="1">
    <location>
        <begin position="39"/>
        <end position="62"/>
    </location>
</feature>
<accession>A0A0R3VXC1</accession>
<dbReference type="Proteomes" id="UP000282613">
    <property type="component" value="Unassembled WGS sequence"/>
</dbReference>
<organism evidence="4">
    <name type="scientific">Taenia asiatica</name>
    <name type="common">Asian tapeworm</name>
    <dbReference type="NCBI Taxonomy" id="60517"/>
    <lineage>
        <taxon>Eukaryota</taxon>
        <taxon>Metazoa</taxon>
        <taxon>Spiralia</taxon>
        <taxon>Lophotrochozoa</taxon>
        <taxon>Platyhelminthes</taxon>
        <taxon>Cestoda</taxon>
        <taxon>Eucestoda</taxon>
        <taxon>Cyclophyllidea</taxon>
        <taxon>Taeniidae</taxon>
        <taxon>Taenia</taxon>
    </lineage>
</organism>
<gene>
    <name evidence="2" type="ORF">TASK_LOCUS2066</name>
</gene>
<reference evidence="2 3" key="2">
    <citation type="submission" date="2018-11" db="EMBL/GenBank/DDBJ databases">
        <authorList>
            <consortium name="Pathogen Informatics"/>
        </authorList>
    </citation>
    <scope>NUCLEOTIDE SEQUENCE [LARGE SCALE GENOMIC DNA]</scope>
</reference>